<dbReference type="PROSITE" id="PS00018">
    <property type="entry name" value="EF_HAND_1"/>
    <property type="match status" value="1"/>
</dbReference>
<dbReference type="Pfam" id="PF13715">
    <property type="entry name" value="CarbopepD_reg_2"/>
    <property type="match status" value="1"/>
</dbReference>
<comment type="similarity">
    <text evidence="8 9">Belongs to the TonB-dependent receptor family.</text>
</comment>
<dbReference type="InterPro" id="IPR008969">
    <property type="entry name" value="CarboxyPept-like_regulatory"/>
</dbReference>
<keyword evidence="7 8" id="KW-0998">Cell outer membrane</keyword>
<dbReference type="InterPro" id="IPR037066">
    <property type="entry name" value="Plug_dom_sf"/>
</dbReference>
<evidence type="ECO:0000256" key="10">
    <source>
        <dbReference type="SAM" id="SignalP"/>
    </source>
</evidence>
<evidence type="ECO:0000256" key="8">
    <source>
        <dbReference type="PROSITE-ProRule" id="PRU01360"/>
    </source>
</evidence>
<dbReference type="PROSITE" id="PS52016">
    <property type="entry name" value="TONB_DEPENDENT_REC_3"/>
    <property type="match status" value="1"/>
</dbReference>
<evidence type="ECO:0000259" key="11">
    <source>
        <dbReference type="Pfam" id="PF00593"/>
    </source>
</evidence>
<dbReference type="InterPro" id="IPR039426">
    <property type="entry name" value="TonB-dep_rcpt-like"/>
</dbReference>
<evidence type="ECO:0000256" key="2">
    <source>
        <dbReference type="ARBA" id="ARBA00022448"/>
    </source>
</evidence>
<dbReference type="InterPro" id="IPR036942">
    <property type="entry name" value="Beta-barrel_TonB_sf"/>
</dbReference>
<keyword evidence="10" id="KW-0732">Signal</keyword>
<evidence type="ECO:0000256" key="5">
    <source>
        <dbReference type="ARBA" id="ARBA00023077"/>
    </source>
</evidence>
<dbReference type="Pfam" id="PF07715">
    <property type="entry name" value="Plug"/>
    <property type="match status" value="1"/>
</dbReference>
<evidence type="ECO:0000256" key="6">
    <source>
        <dbReference type="ARBA" id="ARBA00023136"/>
    </source>
</evidence>
<dbReference type="Proteomes" id="UP000284120">
    <property type="component" value="Unassembled WGS sequence"/>
</dbReference>
<dbReference type="Gene3D" id="2.170.130.10">
    <property type="entry name" value="TonB-dependent receptor, plug domain"/>
    <property type="match status" value="1"/>
</dbReference>
<dbReference type="SUPFAM" id="SSF49464">
    <property type="entry name" value="Carboxypeptidase regulatory domain-like"/>
    <property type="match status" value="1"/>
</dbReference>
<evidence type="ECO:0000259" key="12">
    <source>
        <dbReference type="Pfam" id="PF07715"/>
    </source>
</evidence>
<dbReference type="GO" id="GO:0009279">
    <property type="term" value="C:cell outer membrane"/>
    <property type="evidence" value="ECO:0007669"/>
    <property type="project" value="UniProtKB-SubCell"/>
</dbReference>
<comment type="subcellular location">
    <subcellularLocation>
        <location evidence="1 8">Cell outer membrane</location>
        <topology evidence="1 8">Multi-pass membrane protein</topology>
    </subcellularLocation>
</comment>
<dbReference type="NCBIfam" id="TIGR04057">
    <property type="entry name" value="SusC_RagA_signa"/>
    <property type="match status" value="1"/>
</dbReference>
<dbReference type="OrthoDB" id="9768177at2"/>
<accession>A0A3S3PUN7</accession>
<proteinExistence type="inferred from homology"/>
<dbReference type="NCBIfam" id="TIGR04056">
    <property type="entry name" value="OMP_RagA_SusC"/>
    <property type="match status" value="1"/>
</dbReference>
<evidence type="ECO:0000256" key="3">
    <source>
        <dbReference type="ARBA" id="ARBA00022452"/>
    </source>
</evidence>
<sequence length="1028" mass="114159">MVMQRIEKYNPFTTENMMKFLTKYLLLSLLSIAAMPYAWGQTEQIAVKGKVVDQAGAPIAGVAVIVQEKTSGVTSDAEGKFSIEASSNDRIVFKMNGYNTAFIPAYEVSETKPIKLQKSQIEAGDDDNVYIPFGIRKKREVTATITTVNNQELPQIPLSTLNNVLTGRLSGLHIQQTGNRPGTDDASFLIRGRSSYNSGQSPLVLVDGVARDFVDMDLNEIESISVLKDAASLSWYGMYGANGVIYVTTKRGSASATKVTFDAQGGVQVPTYLINPLNAYAYAYLYNEARQNDGQAPQYNQQSLIGYYTKSDQYLYPDVDYPSEFLKKASPVQRYVATVSGGNAFARYFTTVSFYDQDGLYKGGETPNFNSNTNFRRYNFRTNLDLHLNKNLDVTLDVGGRVSNLRYPRDGNSAFLTAIFNTPANAFPLLNPNGSYGGSSLFRTNPLGMLQARGNITDVYRTLLATMTARQKLDAILPGLSFNVAYTYDMTGLYTYGFTQSHIVYEWQGGNSYQGYGTETPLNYASSTFSANLRNNEFWGGFDYDNNFGNHSFKFSTRFQRAVSASATRLDDKKEGISNRLSYGYKQRYFADAIATYSGSQNFMPGKRFGWFPAIAAGWIVSEENFLKGNKIIDYFKLRGSYGIVGNEAIGASRRFAFNDYFTRGGSQYFFGTGYSAVANTDQLDLANPNLTWEKAIKSSVGFDAQFLKQSLSLSVDVFKEHRKNLLTADLAPSIIGQPLVNINAGEAQYKGVEANLNYNKTINQFTFGVHGNYTYAKSKILKLNEEAGIPAYQRQVGYPIGGVVNGTGTVRRFLISQGLFQSEEEIVAAPVQRFSGNVKPGDIRYKDINGDGVIDNLDFVSTNYSDIPTSYFGFGGSVKYKNFDMNFLFHGVAGRTIQINTLVNAGTSNTGYINQFSAYRWTQATAQEALYPRLTINDRINNTQNSDFWLRSGDFIRLKHVELGYSLSANALKKLKISQCRFYVTGFNLLTFDNLNGFPIDPEMPDAGYNSSYPALATFALGLNLKF</sequence>
<dbReference type="SUPFAM" id="SSF56935">
    <property type="entry name" value="Porins"/>
    <property type="match status" value="1"/>
</dbReference>
<evidence type="ECO:0000256" key="9">
    <source>
        <dbReference type="RuleBase" id="RU003357"/>
    </source>
</evidence>
<comment type="caution">
    <text evidence="13">The sequence shown here is derived from an EMBL/GenBank/DDBJ whole genome shotgun (WGS) entry which is preliminary data.</text>
</comment>
<feature type="domain" description="TonB-dependent receptor-like beta-barrel" evidence="11">
    <location>
        <begin position="435"/>
        <end position="846"/>
    </location>
</feature>
<dbReference type="Gene3D" id="2.60.40.1120">
    <property type="entry name" value="Carboxypeptidase-like, regulatory domain"/>
    <property type="match status" value="1"/>
</dbReference>
<keyword evidence="3 8" id="KW-1134">Transmembrane beta strand</keyword>
<dbReference type="InterPro" id="IPR023996">
    <property type="entry name" value="TonB-dep_OMP_SusC/RagA"/>
</dbReference>
<gene>
    <name evidence="13" type="ORF">DPV69_09065</name>
</gene>
<feature type="domain" description="TonB-dependent receptor plug" evidence="12">
    <location>
        <begin position="137"/>
        <end position="244"/>
    </location>
</feature>
<keyword evidence="6 8" id="KW-0472">Membrane</keyword>
<protein>
    <submittedName>
        <fullName evidence="13">TonB-dependent receptor</fullName>
    </submittedName>
</protein>
<keyword evidence="13" id="KW-0675">Receptor</keyword>
<keyword evidence="4 8" id="KW-0812">Transmembrane</keyword>
<name>A0A3S3PUN7_9SPHI</name>
<dbReference type="InterPro" id="IPR012910">
    <property type="entry name" value="Plug_dom"/>
</dbReference>
<dbReference type="EMBL" id="SAYW01000002">
    <property type="protein sequence ID" value="RWU08511.1"/>
    <property type="molecule type" value="Genomic_DNA"/>
</dbReference>
<evidence type="ECO:0000313" key="14">
    <source>
        <dbReference type="Proteomes" id="UP000284120"/>
    </source>
</evidence>
<evidence type="ECO:0000256" key="1">
    <source>
        <dbReference type="ARBA" id="ARBA00004571"/>
    </source>
</evidence>
<keyword evidence="14" id="KW-1185">Reference proteome</keyword>
<dbReference type="AlphaFoldDB" id="A0A3S3PUN7"/>
<keyword evidence="5 9" id="KW-0798">TonB box</keyword>
<reference evidence="13 14" key="1">
    <citation type="submission" date="2018-06" db="EMBL/GenBank/DDBJ databases">
        <title>Pedobacter endophyticus sp. nov., an endophytic bacterium isolated from a leaf of Triticum aestivum.</title>
        <authorList>
            <person name="Zhang L."/>
        </authorList>
    </citation>
    <scope>NUCLEOTIDE SEQUENCE [LARGE SCALE GENOMIC DNA]</scope>
    <source>
        <strain evidence="13 14">CM134L-2</strain>
    </source>
</reference>
<evidence type="ECO:0000256" key="7">
    <source>
        <dbReference type="ARBA" id="ARBA00023237"/>
    </source>
</evidence>
<evidence type="ECO:0000313" key="13">
    <source>
        <dbReference type="EMBL" id="RWU08511.1"/>
    </source>
</evidence>
<dbReference type="Pfam" id="PF00593">
    <property type="entry name" value="TonB_dep_Rec_b-barrel"/>
    <property type="match status" value="1"/>
</dbReference>
<dbReference type="Gene3D" id="2.40.170.20">
    <property type="entry name" value="TonB-dependent receptor, beta-barrel domain"/>
    <property type="match status" value="1"/>
</dbReference>
<keyword evidence="2 8" id="KW-0813">Transport</keyword>
<feature type="signal peptide" evidence="10">
    <location>
        <begin position="1"/>
        <end position="40"/>
    </location>
</feature>
<feature type="chain" id="PRO_5018602242" evidence="10">
    <location>
        <begin position="41"/>
        <end position="1028"/>
    </location>
</feature>
<organism evidence="13 14">
    <name type="scientific">Pedobacter chitinilyticus</name>
    <dbReference type="NCBI Taxonomy" id="2233776"/>
    <lineage>
        <taxon>Bacteria</taxon>
        <taxon>Pseudomonadati</taxon>
        <taxon>Bacteroidota</taxon>
        <taxon>Sphingobacteriia</taxon>
        <taxon>Sphingobacteriales</taxon>
        <taxon>Sphingobacteriaceae</taxon>
        <taxon>Pedobacter</taxon>
    </lineage>
</organism>
<dbReference type="InterPro" id="IPR023997">
    <property type="entry name" value="TonB-dep_OMP_SusC/RagA_CS"/>
</dbReference>
<dbReference type="InterPro" id="IPR018247">
    <property type="entry name" value="EF_Hand_1_Ca_BS"/>
</dbReference>
<evidence type="ECO:0000256" key="4">
    <source>
        <dbReference type="ARBA" id="ARBA00022692"/>
    </source>
</evidence>
<dbReference type="InterPro" id="IPR000531">
    <property type="entry name" value="Beta-barrel_TonB"/>
</dbReference>